<keyword evidence="4" id="KW-0804">Transcription</keyword>
<dbReference type="GO" id="GO:0005634">
    <property type="term" value="C:nucleus"/>
    <property type="evidence" value="ECO:0007669"/>
    <property type="project" value="UniProtKB-SubCell"/>
</dbReference>
<reference evidence="7 8" key="1">
    <citation type="submission" date="2019-09" db="EMBL/GenBank/DDBJ databases">
        <title>A chromosome-level genome assembly of the Chinese tupelo Nyssa sinensis.</title>
        <authorList>
            <person name="Yang X."/>
            <person name="Kang M."/>
            <person name="Yang Y."/>
            <person name="Xiong H."/>
            <person name="Wang M."/>
            <person name="Zhang Z."/>
            <person name="Wang Z."/>
            <person name="Wu H."/>
            <person name="Ma T."/>
            <person name="Liu J."/>
            <person name="Xi Z."/>
        </authorList>
    </citation>
    <scope>NUCLEOTIDE SEQUENCE [LARGE SCALE GENOMIC DNA]</scope>
    <source>
        <strain evidence="7">J267</strain>
        <tissue evidence="7">Leaf</tissue>
    </source>
</reference>
<evidence type="ECO:0000256" key="4">
    <source>
        <dbReference type="ARBA" id="ARBA00023163"/>
    </source>
</evidence>
<evidence type="ECO:0000256" key="3">
    <source>
        <dbReference type="ARBA" id="ARBA00023125"/>
    </source>
</evidence>
<evidence type="ECO:0000313" key="8">
    <source>
        <dbReference type="Proteomes" id="UP000325577"/>
    </source>
</evidence>
<dbReference type="OrthoDB" id="10582626at2759"/>
<evidence type="ECO:0000256" key="1">
    <source>
        <dbReference type="ARBA" id="ARBA00004123"/>
    </source>
</evidence>
<dbReference type="AlphaFoldDB" id="A0A5J5AX43"/>
<accession>A0A5J5AX43</accession>
<protein>
    <recommendedName>
        <fullName evidence="6">TF-B3 domain-containing protein</fullName>
    </recommendedName>
</protein>
<dbReference type="GO" id="GO:0003677">
    <property type="term" value="F:DNA binding"/>
    <property type="evidence" value="ECO:0007669"/>
    <property type="project" value="UniProtKB-KW"/>
</dbReference>
<dbReference type="Proteomes" id="UP000325577">
    <property type="component" value="Linkage Group LG18"/>
</dbReference>
<evidence type="ECO:0000259" key="6">
    <source>
        <dbReference type="PROSITE" id="PS50863"/>
    </source>
</evidence>
<name>A0A5J5AX43_9ASTE</name>
<evidence type="ECO:0000313" key="7">
    <source>
        <dbReference type="EMBL" id="KAA8534386.1"/>
    </source>
</evidence>
<dbReference type="InterPro" id="IPR003340">
    <property type="entry name" value="B3_DNA-bd"/>
</dbReference>
<dbReference type="Pfam" id="PF02362">
    <property type="entry name" value="B3"/>
    <property type="match status" value="1"/>
</dbReference>
<gene>
    <name evidence="7" type="ORF">F0562_031903</name>
</gene>
<dbReference type="CDD" id="cd10017">
    <property type="entry name" value="B3_DNA"/>
    <property type="match status" value="1"/>
</dbReference>
<organism evidence="7 8">
    <name type="scientific">Nyssa sinensis</name>
    <dbReference type="NCBI Taxonomy" id="561372"/>
    <lineage>
        <taxon>Eukaryota</taxon>
        <taxon>Viridiplantae</taxon>
        <taxon>Streptophyta</taxon>
        <taxon>Embryophyta</taxon>
        <taxon>Tracheophyta</taxon>
        <taxon>Spermatophyta</taxon>
        <taxon>Magnoliopsida</taxon>
        <taxon>eudicotyledons</taxon>
        <taxon>Gunneridae</taxon>
        <taxon>Pentapetalae</taxon>
        <taxon>asterids</taxon>
        <taxon>Cornales</taxon>
        <taxon>Nyssaceae</taxon>
        <taxon>Nyssa</taxon>
    </lineage>
</organism>
<feature type="domain" description="TF-B3" evidence="6">
    <location>
        <begin position="20"/>
        <end position="113"/>
    </location>
</feature>
<evidence type="ECO:0000256" key="5">
    <source>
        <dbReference type="ARBA" id="ARBA00023242"/>
    </source>
</evidence>
<dbReference type="Gene3D" id="2.40.330.10">
    <property type="entry name" value="DNA-binding pseudobarrel domain"/>
    <property type="match status" value="1"/>
</dbReference>
<dbReference type="EMBL" id="CM018041">
    <property type="protein sequence ID" value="KAA8534386.1"/>
    <property type="molecule type" value="Genomic_DNA"/>
</dbReference>
<keyword evidence="3" id="KW-0238">DNA-binding</keyword>
<keyword evidence="2" id="KW-0805">Transcription regulation</keyword>
<evidence type="ECO:0000256" key="2">
    <source>
        <dbReference type="ARBA" id="ARBA00023015"/>
    </source>
</evidence>
<dbReference type="PROSITE" id="PS50863">
    <property type="entry name" value="B3"/>
    <property type="match status" value="1"/>
</dbReference>
<comment type="subcellular location">
    <subcellularLocation>
        <location evidence="1">Nucleus</location>
    </subcellularLocation>
</comment>
<keyword evidence="8" id="KW-1185">Reference proteome</keyword>
<dbReference type="SUPFAM" id="SSF101936">
    <property type="entry name" value="DNA-binding pseudobarrel domain"/>
    <property type="match status" value="1"/>
</dbReference>
<proteinExistence type="predicted"/>
<sequence length="127" mass="15046">MMTSSGNWWWLTSRMNGRELSFKKKLSSTDLTRNLEIPNMALHLPDGNQTMRVLDQNGRLWHFKCPRRRGGRRCLTDQWRDFVRTVTPRKGDILRFYYSAADGEYFVELARRSIRLFGVTIYIELGL</sequence>
<keyword evidence="5" id="KW-0539">Nucleus</keyword>
<dbReference type="InterPro" id="IPR015300">
    <property type="entry name" value="DNA-bd_pseudobarrel_sf"/>
</dbReference>